<gene>
    <name evidence="1" type="ORF">AZ78_1528</name>
</gene>
<keyword evidence="1" id="KW-0067">ATP-binding</keyword>
<accession>A0A108U7I4</accession>
<evidence type="ECO:0000313" key="1">
    <source>
        <dbReference type="EMBL" id="KWS03979.1"/>
    </source>
</evidence>
<organism evidence="1 2">
    <name type="scientific">Lysobacter capsici AZ78</name>
    <dbReference type="NCBI Taxonomy" id="1444315"/>
    <lineage>
        <taxon>Bacteria</taxon>
        <taxon>Pseudomonadati</taxon>
        <taxon>Pseudomonadota</taxon>
        <taxon>Gammaproteobacteria</taxon>
        <taxon>Lysobacterales</taxon>
        <taxon>Lysobacteraceae</taxon>
        <taxon>Lysobacter</taxon>
    </lineage>
</organism>
<dbReference type="SUPFAM" id="SSF52540">
    <property type="entry name" value="P-loop containing nucleoside triphosphate hydrolases"/>
    <property type="match status" value="1"/>
</dbReference>
<protein>
    <submittedName>
        <fullName evidence="1">Helicase</fullName>
    </submittedName>
</protein>
<evidence type="ECO:0000313" key="2">
    <source>
        <dbReference type="Proteomes" id="UP000023435"/>
    </source>
</evidence>
<dbReference type="GO" id="GO:0004386">
    <property type="term" value="F:helicase activity"/>
    <property type="evidence" value="ECO:0007669"/>
    <property type="project" value="UniProtKB-KW"/>
</dbReference>
<keyword evidence="1" id="KW-0547">Nucleotide-binding</keyword>
<dbReference type="Proteomes" id="UP000023435">
    <property type="component" value="Unassembled WGS sequence"/>
</dbReference>
<dbReference type="OrthoDB" id="6046980at2"/>
<keyword evidence="1" id="KW-0378">Hydrolase</keyword>
<reference evidence="1 2" key="1">
    <citation type="journal article" date="2014" name="Genome Announc.">
        <title>Draft Genome Sequence of Lysobacter capsici AZ78, a Bacterium Antagonistic to Plant-Pathogenic Oomycetes.</title>
        <authorList>
            <person name="Puopolo G."/>
            <person name="Sonego P."/>
            <person name="Engelen K."/>
            <person name="Pertot I."/>
        </authorList>
    </citation>
    <scope>NUCLEOTIDE SEQUENCE [LARGE SCALE GENOMIC DNA]</scope>
    <source>
        <strain evidence="1 2">AZ78</strain>
    </source>
</reference>
<dbReference type="InterPro" id="IPR027417">
    <property type="entry name" value="P-loop_NTPase"/>
</dbReference>
<keyword evidence="1" id="KW-0347">Helicase</keyword>
<comment type="caution">
    <text evidence="1">The sequence shown here is derived from an EMBL/GenBank/DDBJ whole genome shotgun (WGS) entry which is preliminary data.</text>
</comment>
<sequence>MDNDANRAEHRHVIPNTTPYYLPVTREVAQAFVDDGRLPESSIERAALSVMLVLLAQEYSNAAISRLIFETHGLMTASSPEVAAAHLDAGRRGIAEPQRADALERLADKGVNFADPEDMQHEAWRDDDGRYAHAFQERYRQPMDSFQIGFDRADQIDEPATDADIPYDTPGADAQAAPRRTRLVMEGTRDQAVAAQVIAAAPDELVNLDAYAGTGKTHLLLAMAGGLAGGMTYLAPTVAHIHGFKIRAGGAAAGIQTVTQTVLANATAAAHARAARLRWAPRVIKTTQSLTAQTKIAGVPSIDARPPEAVLAIVHKALRAWCYSAAPALGQFHFARYVPYAAIDAKRWIEIGHRVWECMFAGLGTNDAGAAFDINTVHLVKWLAVRGAAVPDGYGTLLVDEAHDLSAPWRALLQAYRHGCVLMGDPYQRLFGHVPRATQAKTIVMSQSVRMGLQAAPLIDQTLAVAQERLIEFPLIGAPDRLTRHRIYRNRDELPGRALRVFGGGWALLEEALRIKAAGGRFRLVPASADEVVRLARAAISLHLGGDTYGRRSLGDFRSWSAFSQHLADTGQGSVARMIERGFGGDDIDALMAAQAEPGSEQVTLSLVQHCKNMEADAVVLSPCCYLVNRDGEPHSPVRAAYLAMTRARFEVWTPGDGLDRLKDAQRDFEVGAVKP</sequence>
<keyword evidence="2" id="KW-1185">Reference proteome</keyword>
<dbReference type="EMBL" id="JAJA02000001">
    <property type="protein sequence ID" value="KWS03979.1"/>
    <property type="molecule type" value="Genomic_DNA"/>
</dbReference>
<dbReference type="AlphaFoldDB" id="A0A108U7I4"/>
<proteinExistence type="predicted"/>
<name>A0A108U7I4_9GAMM</name>
<dbReference type="Gene3D" id="3.40.50.300">
    <property type="entry name" value="P-loop containing nucleotide triphosphate hydrolases"/>
    <property type="match status" value="1"/>
</dbReference>
<dbReference type="RefSeq" id="WP_036101810.1">
    <property type="nucleotide sequence ID" value="NZ_JAJA02000001.1"/>
</dbReference>